<keyword evidence="7" id="KW-0325">Glycoprotein</keyword>
<dbReference type="Gene3D" id="2.10.60.10">
    <property type="entry name" value="CD59"/>
    <property type="match status" value="1"/>
</dbReference>
<dbReference type="PROSITE" id="PS51257">
    <property type="entry name" value="PROKAR_LIPOPROTEIN"/>
    <property type="match status" value="1"/>
</dbReference>
<dbReference type="PANTHER" id="PTHR47613:SF1">
    <property type="entry name" value="SPERM ACROSOME MEMBRANE-ASSOCIATED PROTEIN 4"/>
    <property type="match status" value="1"/>
</dbReference>
<comment type="caution">
    <text evidence="9">The sequence shown here is derived from an EMBL/GenBank/DDBJ whole genome shotgun (WGS) entry which is preliminary data.</text>
</comment>
<dbReference type="Proteomes" id="UP001557470">
    <property type="component" value="Unassembled WGS sequence"/>
</dbReference>
<evidence type="ECO:0000256" key="8">
    <source>
        <dbReference type="ARBA" id="ARBA00023288"/>
    </source>
</evidence>
<keyword evidence="5" id="KW-0472">Membrane</keyword>
<protein>
    <submittedName>
        <fullName evidence="9">Uncharacterized protein</fullName>
    </submittedName>
</protein>
<reference evidence="9 10" key="1">
    <citation type="submission" date="2024-06" db="EMBL/GenBank/DDBJ databases">
        <authorList>
            <person name="Pan Q."/>
            <person name="Wen M."/>
            <person name="Jouanno E."/>
            <person name="Zahm M."/>
            <person name="Klopp C."/>
            <person name="Cabau C."/>
            <person name="Louis A."/>
            <person name="Berthelot C."/>
            <person name="Parey E."/>
            <person name="Roest Crollius H."/>
            <person name="Montfort J."/>
            <person name="Robinson-Rechavi M."/>
            <person name="Bouchez O."/>
            <person name="Lampietro C."/>
            <person name="Lopez Roques C."/>
            <person name="Donnadieu C."/>
            <person name="Postlethwait J."/>
            <person name="Bobe J."/>
            <person name="Verreycken H."/>
            <person name="Guiguen Y."/>
        </authorList>
    </citation>
    <scope>NUCLEOTIDE SEQUENCE [LARGE SCALE GENOMIC DNA]</scope>
    <source>
        <strain evidence="9">Up_M1</strain>
        <tissue evidence="9">Testis</tissue>
    </source>
</reference>
<dbReference type="SUPFAM" id="SSF57302">
    <property type="entry name" value="Snake toxin-like"/>
    <property type="match status" value="1"/>
</dbReference>
<dbReference type="GO" id="GO:0098552">
    <property type="term" value="C:side of membrane"/>
    <property type="evidence" value="ECO:0007669"/>
    <property type="project" value="UniProtKB-KW"/>
</dbReference>
<comment type="subcellular location">
    <subcellularLocation>
        <location evidence="1">Cell membrane</location>
        <topology evidence="1">Lipid-anchor</topology>
        <topology evidence="1">GPI-anchor</topology>
    </subcellularLocation>
</comment>
<keyword evidence="4" id="KW-0732">Signal</keyword>
<evidence type="ECO:0000256" key="5">
    <source>
        <dbReference type="ARBA" id="ARBA00023136"/>
    </source>
</evidence>
<dbReference type="InterPro" id="IPR046354">
    <property type="entry name" value="SPACA4/Bouncer"/>
</dbReference>
<dbReference type="PANTHER" id="PTHR47613">
    <property type="entry name" value="SPERM ACROSOME MEMBRANE-ASSOCIATED PROTEIN 4"/>
    <property type="match status" value="1"/>
</dbReference>
<evidence type="ECO:0000313" key="9">
    <source>
        <dbReference type="EMBL" id="KAL0968707.1"/>
    </source>
</evidence>
<accession>A0ABD0WYD9</accession>
<dbReference type="GO" id="GO:0005886">
    <property type="term" value="C:plasma membrane"/>
    <property type="evidence" value="ECO:0007669"/>
    <property type="project" value="UniProtKB-SubCell"/>
</dbReference>
<dbReference type="InterPro" id="IPR045860">
    <property type="entry name" value="Snake_toxin-like_sf"/>
</dbReference>
<evidence type="ECO:0000256" key="4">
    <source>
        <dbReference type="ARBA" id="ARBA00022729"/>
    </source>
</evidence>
<keyword evidence="2" id="KW-1003">Cell membrane</keyword>
<evidence type="ECO:0000313" key="10">
    <source>
        <dbReference type="Proteomes" id="UP001557470"/>
    </source>
</evidence>
<organism evidence="9 10">
    <name type="scientific">Umbra pygmaea</name>
    <name type="common">Eastern mudminnow</name>
    <dbReference type="NCBI Taxonomy" id="75934"/>
    <lineage>
        <taxon>Eukaryota</taxon>
        <taxon>Metazoa</taxon>
        <taxon>Chordata</taxon>
        <taxon>Craniata</taxon>
        <taxon>Vertebrata</taxon>
        <taxon>Euteleostomi</taxon>
        <taxon>Actinopterygii</taxon>
        <taxon>Neopterygii</taxon>
        <taxon>Teleostei</taxon>
        <taxon>Protacanthopterygii</taxon>
        <taxon>Esociformes</taxon>
        <taxon>Umbridae</taxon>
        <taxon>Umbra</taxon>
    </lineage>
</organism>
<dbReference type="EMBL" id="JAGEUA010000008">
    <property type="protein sequence ID" value="KAL0968707.1"/>
    <property type="molecule type" value="Genomic_DNA"/>
</dbReference>
<evidence type="ECO:0000256" key="1">
    <source>
        <dbReference type="ARBA" id="ARBA00004609"/>
    </source>
</evidence>
<evidence type="ECO:0000256" key="6">
    <source>
        <dbReference type="ARBA" id="ARBA00023157"/>
    </source>
</evidence>
<sequence length="134" mass="14731">MESSQVKAHRVSSQLLSLAGCLRVFLLPTLILTLAAMGRPVPRQILLCNVCPMQLKDKSCSNDFTSECQPNEHCGTSKGYFGSVHILTAQGCLTPDLCNSTHPLIYRGVNYNVTYRCCCSDQCNHLLAPTMHPC</sequence>
<proteinExistence type="predicted"/>
<evidence type="ECO:0000256" key="7">
    <source>
        <dbReference type="ARBA" id="ARBA00023180"/>
    </source>
</evidence>
<keyword evidence="6" id="KW-1015">Disulfide bond</keyword>
<evidence type="ECO:0000256" key="3">
    <source>
        <dbReference type="ARBA" id="ARBA00022622"/>
    </source>
</evidence>
<keyword evidence="8" id="KW-0449">Lipoprotein</keyword>
<keyword evidence="3" id="KW-0336">GPI-anchor</keyword>
<evidence type="ECO:0000256" key="2">
    <source>
        <dbReference type="ARBA" id="ARBA00022475"/>
    </source>
</evidence>
<gene>
    <name evidence="9" type="ORF">UPYG_G00270550</name>
</gene>
<keyword evidence="10" id="KW-1185">Reference proteome</keyword>
<dbReference type="AlphaFoldDB" id="A0ABD0WYD9"/>
<name>A0ABD0WYD9_UMBPY</name>